<name>A0A0B7B6S2_9EUPU</name>
<feature type="non-terminal residue" evidence="1">
    <location>
        <position position="1"/>
    </location>
</feature>
<reference evidence="1" key="1">
    <citation type="submission" date="2014-12" db="EMBL/GenBank/DDBJ databases">
        <title>Insight into the proteome of Arion vulgaris.</title>
        <authorList>
            <person name="Aradska J."/>
            <person name="Bulat T."/>
            <person name="Smidak R."/>
            <person name="Sarate P."/>
            <person name="Gangsoo J."/>
            <person name="Sialana F."/>
            <person name="Bilban M."/>
            <person name="Lubec G."/>
        </authorList>
    </citation>
    <scope>NUCLEOTIDE SEQUENCE</scope>
    <source>
        <tissue evidence="1">Skin</tissue>
    </source>
</reference>
<accession>A0A0B7B6S2</accession>
<sequence>RGVGEDLETNYRQRKKRDSNDLELMKLACSRHICLKEICWCRMLQGELGEKEEYVILCLVSHSFYRLSLCVLNLPLSFII</sequence>
<protein>
    <submittedName>
        <fullName evidence="1">Uncharacterized protein</fullName>
    </submittedName>
</protein>
<evidence type="ECO:0000313" key="1">
    <source>
        <dbReference type="EMBL" id="CEK87815.1"/>
    </source>
</evidence>
<dbReference type="AlphaFoldDB" id="A0A0B7B6S2"/>
<organism evidence="1">
    <name type="scientific">Arion vulgaris</name>
    <dbReference type="NCBI Taxonomy" id="1028688"/>
    <lineage>
        <taxon>Eukaryota</taxon>
        <taxon>Metazoa</taxon>
        <taxon>Spiralia</taxon>
        <taxon>Lophotrochozoa</taxon>
        <taxon>Mollusca</taxon>
        <taxon>Gastropoda</taxon>
        <taxon>Heterobranchia</taxon>
        <taxon>Euthyneura</taxon>
        <taxon>Panpulmonata</taxon>
        <taxon>Eupulmonata</taxon>
        <taxon>Stylommatophora</taxon>
        <taxon>Helicina</taxon>
        <taxon>Arionoidea</taxon>
        <taxon>Arionidae</taxon>
        <taxon>Arion</taxon>
    </lineage>
</organism>
<gene>
    <name evidence="1" type="primary">ORF161530</name>
</gene>
<dbReference type="EMBL" id="HACG01040950">
    <property type="protein sequence ID" value="CEK87815.1"/>
    <property type="molecule type" value="Transcribed_RNA"/>
</dbReference>
<proteinExistence type="predicted"/>